<reference evidence="3 4" key="1">
    <citation type="submission" date="2024-02" db="EMBL/GenBank/DDBJ databases">
        <title>A nitrogen-fixing paenibacillus bacterium.</title>
        <authorList>
            <person name="Zhang W.L."/>
            <person name="Chen S.F."/>
        </authorList>
    </citation>
    <scope>NUCLEOTIDE SEQUENCE [LARGE SCALE GENOMIC DNA]</scope>
    <source>
        <strain evidence="3 4">M1</strain>
    </source>
</reference>
<dbReference type="EC" id="4.2.1.59" evidence="3"/>
<dbReference type="PANTHER" id="PTHR30272:SF1">
    <property type="entry name" value="3-HYDROXYACYL-[ACYL-CARRIER-PROTEIN] DEHYDRATASE"/>
    <property type="match status" value="1"/>
</dbReference>
<keyword evidence="2 3" id="KW-0456">Lyase</keyword>
<dbReference type="GO" id="GO:0019171">
    <property type="term" value="F:(3R)-hydroxyacyl-[acyl-carrier-protein] dehydratase activity"/>
    <property type="evidence" value="ECO:0007669"/>
    <property type="project" value="UniProtKB-EC"/>
</dbReference>
<evidence type="ECO:0000313" key="3">
    <source>
        <dbReference type="EMBL" id="MEF2965923.1"/>
    </source>
</evidence>
<comment type="caution">
    <text evidence="3">The sequence shown here is derived from an EMBL/GenBank/DDBJ whole genome shotgun (WGS) entry which is preliminary data.</text>
</comment>
<evidence type="ECO:0000256" key="1">
    <source>
        <dbReference type="ARBA" id="ARBA00009174"/>
    </source>
</evidence>
<organism evidence="3 4">
    <name type="scientific">Paenibacillus haidiansis</name>
    <dbReference type="NCBI Taxonomy" id="1574488"/>
    <lineage>
        <taxon>Bacteria</taxon>
        <taxon>Bacillati</taxon>
        <taxon>Bacillota</taxon>
        <taxon>Bacilli</taxon>
        <taxon>Bacillales</taxon>
        <taxon>Paenibacillaceae</taxon>
        <taxon>Paenibacillus</taxon>
    </lineage>
</organism>
<dbReference type="RefSeq" id="WP_331846147.1">
    <property type="nucleotide sequence ID" value="NZ_JAZHPZ010000003.1"/>
</dbReference>
<dbReference type="InterPro" id="IPR013114">
    <property type="entry name" value="FabA_FabZ"/>
</dbReference>
<dbReference type="SUPFAM" id="SSF54637">
    <property type="entry name" value="Thioesterase/thiol ester dehydrase-isomerase"/>
    <property type="match status" value="1"/>
</dbReference>
<gene>
    <name evidence="3" type="primary">fabZ</name>
    <name evidence="3" type="ORF">V3851_08785</name>
</gene>
<dbReference type="PANTHER" id="PTHR30272">
    <property type="entry name" value="3-HYDROXYACYL-[ACYL-CARRIER-PROTEIN] DEHYDRATASE"/>
    <property type="match status" value="1"/>
</dbReference>
<comment type="similarity">
    <text evidence="1">Belongs to the thioester dehydratase family. FabZ subfamily.</text>
</comment>
<dbReference type="Gene3D" id="3.10.129.10">
    <property type="entry name" value="Hotdog Thioesterase"/>
    <property type="match status" value="1"/>
</dbReference>
<accession>A0ABU7VRB9</accession>
<evidence type="ECO:0000313" key="4">
    <source>
        <dbReference type="Proteomes" id="UP001306950"/>
    </source>
</evidence>
<dbReference type="Pfam" id="PF07977">
    <property type="entry name" value="FabA"/>
    <property type="match status" value="1"/>
</dbReference>
<evidence type="ECO:0000256" key="2">
    <source>
        <dbReference type="ARBA" id="ARBA00023239"/>
    </source>
</evidence>
<dbReference type="CDD" id="cd01288">
    <property type="entry name" value="FabZ"/>
    <property type="match status" value="1"/>
</dbReference>
<protein>
    <submittedName>
        <fullName evidence="3">3-hydroxyacyl-ACP dehydratase FabZ</fullName>
        <ecNumber evidence="3">4.2.1.59</ecNumber>
    </submittedName>
</protein>
<keyword evidence="4" id="KW-1185">Reference proteome</keyword>
<proteinExistence type="inferred from homology"/>
<sequence>MSKDSLLTPAEIGKLLKQKPPFLFIDKVLELEPCKRIKAIKNVSATELFATCHFPGKPIYPGVFLIEVAAQAASILCSFAPGEMNLSEESILVLGGVQRFQFLRVVQPGDILQIEIEIVKMAPGGAIVKAVHRVDGEKVAEGQMTFGAIANG</sequence>
<dbReference type="NCBIfam" id="NF000582">
    <property type="entry name" value="PRK00006.1"/>
    <property type="match status" value="1"/>
</dbReference>
<dbReference type="EMBL" id="JAZHPZ010000003">
    <property type="protein sequence ID" value="MEF2965923.1"/>
    <property type="molecule type" value="Genomic_DNA"/>
</dbReference>
<dbReference type="InterPro" id="IPR029069">
    <property type="entry name" value="HotDog_dom_sf"/>
</dbReference>
<name>A0ABU7VRB9_9BACL</name>
<dbReference type="Proteomes" id="UP001306950">
    <property type="component" value="Unassembled WGS sequence"/>
</dbReference>